<comment type="caution">
    <text evidence="1">The sequence shown here is derived from an EMBL/GenBank/DDBJ whole genome shotgun (WGS) entry which is preliminary data.</text>
</comment>
<reference evidence="1 2" key="1">
    <citation type="submission" date="2009-01" db="EMBL/GenBank/DDBJ databases">
        <authorList>
            <person name="Fulton L."/>
            <person name="Clifton S."/>
            <person name="Fulton B."/>
            <person name="Xu J."/>
            <person name="Minx P."/>
            <person name="Pepin K.H."/>
            <person name="Johnson M."/>
            <person name="Bhonagiri V."/>
            <person name="Nash W.E."/>
            <person name="Mardis E.R."/>
            <person name="Wilson R.K."/>
        </authorList>
    </citation>
    <scope>NUCLEOTIDE SEQUENCE [LARGE SCALE GENOMIC DNA]</scope>
    <source>
        <strain evidence="1 2">DSM 15981</strain>
    </source>
</reference>
<sequence>MQGSEMKKMMRKTGFGGALLIILASALLAGCGKEADDRENYRKIVDDYAVFTLEQDGDSAAYDRALEAVGSYLENDSGDSLENARKVVSDTLEQMESDADKAVSYELSEELAAVLAEYGVDQEEYAINANMRAAYLSDYIESLKTLRYYLEPESKAERDLLRDDLEFLYGFQRDSQTSEKGFYYYSINYWFAGWDGDQKAYVEEKVIKNLKSYEAENPVWEDSRDAVEQKMNLYLDQMEELQYRLEEHIGRSQEDLYQMELPSE</sequence>
<organism evidence="1 2">
    <name type="scientific">[Clostridium] asparagiforme DSM 15981</name>
    <dbReference type="NCBI Taxonomy" id="518636"/>
    <lineage>
        <taxon>Bacteria</taxon>
        <taxon>Bacillati</taxon>
        <taxon>Bacillota</taxon>
        <taxon>Clostridia</taxon>
        <taxon>Lachnospirales</taxon>
        <taxon>Lachnospiraceae</taxon>
        <taxon>Enterocloster</taxon>
    </lineage>
</organism>
<gene>
    <name evidence="1" type="ORF">CLOSTASPAR_06565</name>
</gene>
<proteinExistence type="predicted"/>
<keyword evidence="2" id="KW-1185">Reference proteome</keyword>
<dbReference type="PROSITE" id="PS51257">
    <property type="entry name" value="PROKAR_LIPOPROTEIN"/>
    <property type="match status" value="1"/>
</dbReference>
<dbReference type="Proteomes" id="UP000004756">
    <property type="component" value="Unassembled WGS sequence"/>
</dbReference>
<reference evidence="1 2" key="2">
    <citation type="submission" date="2009-02" db="EMBL/GenBank/DDBJ databases">
        <title>Draft genome sequence of Clostridium asparagiforme (DSM 15981).</title>
        <authorList>
            <person name="Sudarsanam P."/>
            <person name="Ley R."/>
            <person name="Guruge J."/>
            <person name="Turnbaugh P.J."/>
            <person name="Mahowald M."/>
            <person name="Liep D."/>
            <person name="Gordon J."/>
        </authorList>
    </citation>
    <scope>NUCLEOTIDE SEQUENCE [LARGE SCALE GENOMIC DNA]</scope>
    <source>
        <strain evidence="1 2">DSM 15981</strain>
    </source>
</reference>
<evidence type="ECO:0000313" key="1">
    <source>
        <dbReference type="EMBL" id="EEG51389.1"/>
    </source>
</evidence>
<protein>
    <recommendedName>
        <fullName evidence="3">Lipoprotein</fullName>
    </recommendedName>
</protein>
<evidence type="ECO:0000313" key="2">
    <source>
        <dbReference type="Proteomes" id="UP000004756"/>
    </source>
</evidence>
<dbReference type="HOGENOM" id="CLU_1052523_0_0_9"/>
<evidence type="ECO:0008006" key="3">
    <source>
        <dbReference type="Google" id="ProtNLM"/>
    </source>
</evidence>
<dbReference type="AlphaFoldDB" id="C0DBB0"/>
<name>C0DBB0_9FIRM</name>
<accession>C0DBB0</accession>
<dbReference type="EMBL" id="ACCJ01000549">
    <property type="protein sequence ID" value="EEG51389.1"/>
    <property type="molecule type" value="Genomic_DNA"/>
</dbReference>